<dbReference type="OrthoDB" id="4802234at2"/>
<reference evidence="2 3" key="1">
    <citation type="submission" date="2017-03" db="EMBL/GenBank/DDBJ databases">
        <authorList>
            <person name="Afonso C.L."/>
            <person name="Miller P.J."/>
            <person name="Scott M.A."/>
            <person name="Spackman E."/>
            <person name="Goraichik I."/>
            <person name="Dimitrov K.M."/>
            <person name="Suarez D.L."/>
            <person name="Swayne D.E."/>
        </authorList>
    </citation>
    <scope>NUCLEOTIDE SEQUENCE [LARGE SCALE GENOMIC DNA]</scope>
    <source>
        <strain evidence="2 3">CNRZ 918</strain>
    </source>
</reference>
<dbReference type="Proteomes" id="UP000234433">
    <property type="component" value="Unassembled WGS sequence"/>
</dbReference>
<name>A0A2H1K3E8_9MICO</name>
<evidence type="ECO:0000256" key="1">
    <source>
        <dbReference type="SAM" id="MobiDB-lite"/>
    </source>
</evidence>
<dbReference type="AlphaFoldDB" id="A0A2H1K3E8"/>
<gene>
    <name evidence="2" type="ORF">BANT918_02072</name>
</gene>
<protein>
    <submittedName>
        <fullName evidence="2">Uncharacterized protein</fullName>
    </submittedName>
</protein>
<accession>A0A2H1K3E8</accession>
<proteinExistence type="predicted"/>
<organism evidence="2 3">
    <name type="scientific">Brevibacterium antiquum CNRZ 918</name>
    <dbReference type="NCBI Taxonomy" id="1255637"/>
    <lineage>
        <taxon>Bacteria</taxon>
        <taxon>Bacillati</taxon>
        <taxon>Actinomycetota</taxon>
        <taxon>Actinomycetes</taxon>
        <taxon>Micrococcales</taxon>
        <taxon>Brevibacteriaceae</taxon>
        <taxon>Brevibacterium</taxon>
    </lineage>
</organism>
<sequence>MRHDSERPQTSRLVTEVPVPGHWLQVLATMRADSFTCLSLDDVRAEAAHILIVSPTAEVALACFPDLLDSDGAFTVADSGAGDEFIEIITAEAVVPEQVPAGTWIFLPHRQDGWTQLETASARVRSGLVKESTARDRDAKFTLIEYGVNLWLWAEPPYGGGDPVCHAGELISWESAWALSDTSDTGSGDTGSDGTGSDGTGSDGSGTSARPPNVSARPPIYFGLPTVLRDRRRNG</sequence>
<evidence type="ECO:0000313" key="2">
    <source>
        <dbReference type="EMBL" id="SMX93812.1"/>
    </source>
</evidence>
<dbReference type="RefSeq" id="WP_101620158.1">
    <property type="nucleotide sequence ID" value="NZ_FXZD01000006.1"/>
</dbReference>
<dbReference type="EMBL" id="FXZD01000006">
    <property type="protein sequence ID" value="SMX93812.1"/>
    <property type="molecule type" value="Genomic_DNA"/>
</dbReference>
<feature type="compositionally biased region" description="Gly residues" evidence="1">
    <location>
        <begin position="188"/>
        <end position="204"/>
    </location>
</feature>
<evidence type="ECO:0000313" key="3">
    <source>
        <dbReference type="Proteomes" id="UP000234433"/>
    </source>
</evidence>
<feature type="region of interest" description="Disordered" evidence="1">
    <location>
        <begin position="181"/>
        <end position="235"/>
    </location>
</feature>